<keyword evidence="7" id="KW-1185">Reference proteome</keyword>
<evidence type="ECO:0000256" key="3">
    <source>
        <dbReference type="ARBA" id="ARBA00023002"/>
    </source>
</evidence>
<keyword evidence="4" id="KW-0503">Monooxygenase</keyword>
<dbReference type="GO" id="GO:0046306">
    <property type="term" value="P:alkanesulfonate catabolic process"/>
    <property type="evidence" value="ECO:0007669"/>
    <property type="project" value="TreeGrafter"/>
</dbReference>
<dbReference type="PANTHER" id="PTHR42847:SF4">
    <property type="entry name" value="ALKANESULFONATE MONOOXYGENASE-RELATED"/>
    <property type="match status" value="1"/>
</dbReference>
<dbReference type="OrthoDB" id="7374740at2"/>
<evidence type="ECO:0000259" key="5">
    <source>
        <dbReference type="Pfam" id="PF00296"/>
    </source>
</evidence>
<protein>
    <submittedName>
        <fullName evidence="6">TIGR03619 family F420-dependent LLM class oxidoreductase</fullName>
        <ecNumber evidence="6">1.-.-.-</ecNumber>
    </submittedName>
</protein>
<dbReference type="SUPFAM" id="SSF51679">
    <property type="entry name" value="Bacterial luciferase-like"/>
    <property type="match status" value="1"/>
</dbReference>
<dbReference type="GO" id="GO:0008726">
    <property type="term" value="F:alkanesulfonate monooxygenase activity"/>
    <property type="evidence" value="ECO:0007669"/>
    <property type="project" value="TreeGrafter"/>
</dbReference>
<sequence>MPPAAFHVRPPGWLGPRAGGAFAALRTWAQEAERLGFDGIFVGDRMLASARDADGREVYAASMLEPFTTLAALAACTTTVRLGTLVIVVPFRHPVPLAKAVASLDVLSEGRVILGTGVGWNGPEFAVLGLDPAERGPRFEEALEVMRALWTAEPVTRSGRFWELDGTHVSPAPAQDGGPPIWIAAFSPGQALDRAGAPSAAALRVLDRAGRLADGWVPLVYSASARHRLGAEALGRAWEHVLAGAERHGRRREDIDLVFSDWGYVLTDGASRRRCEQALAGFFAGDWADALRTYSIGTAEEVVERIRRDTASVDHVDAYVFTPLDPDPEQLGLLAEHVAPALRAG</sequence>
<dbReference type="Proteomes" id="UP000321805">
    <property type="component" value="Chromosome"/>
</dbReference>
<dbReference type="InterPro" id="IPR019921">
    <property type="entry name" value="Lucif-like_OxRdtase_Rv2161c"/>
</dbReference>
<dbReference type="InterPro" id="IPR050172">
    <property type="entry name" value="SsuD_RutA_monooxygenase"/>
</dbReference>
<proteinExistence type="predicted"/>
<evidence type="ECO:0000313" key="6">
    <source>
        <dbReference type="EMBL" id="QEC46129.1"/>
    </source>
</evidence>
<dbReference type="PANTHER" id="PTHR42847">
    <property type="entry name" value="ALKANESULFONATE MONOOXYGENASE"/>
    <property type="match status" value="1"/>
</dbReference>
<dbReference type="NCBIfam" id="TIGR03619">
    <property type="entry name" value="F420_Rv2161c"/>
    <property type="match status" value="1"/>
</dbReference>
<dbReference type="InterPro" id="IPR036661">
    <property type="entry name" value="Luciferase-like_sf"/>
</dbReference>
<keyword evidence="1" id="KW-0285">Flavoprotein</keyword>
<organism evidence="6 7">
    <name type="scientific">Baekduia soli</name>
    <dbReference type="NCBI Taxonomy" id="496014"/>
    <lineage>
        <taxon>Bacteria</taxon>
        <taxon>Bacillati</taxon>
        <taxon>Actinomycetota</taxon>
        <taxon>Thermoleophilia</taxon>
        <taxon>Solirubrobacterales</taxon>
        <taxon>Baekduiaceae</taxon>
        <taxon>Baekduia</taxon>
    </lineage>
</organism>
<dbReference type="InterPro" id="IPR011251">
    <property type="entry name" value="Luciferase-like_dom"/>
</dbReference>
<evidence type="ECO:0000256" key="2">
    <source>
        <dbReference type="ARBA" id="ARBA00022643"/>
    </source>
</evidence>
<keyword evidence="3 6" id="KW-0560">Oxidoreductase</keyword>
<evidence type="ECO:0000313" key="7">
    <source>
        <dbReference type="Proteomes" id="UP000321805"/>
    </source>
</evidence>
<feature type="domain" description="Luciferase-like" evidence="5">
    <location>
        <begin position="16"/>
        <end position="260"/>
    </location>
</feature>
<dbReference type="AlphaFoldDB" id="A0A5B8TZI4"/>
<dbReference type="EMBL" id="CP042430">
    <property type="protein sequence ID" value="QEC46129.1"/>
    <property type="molecule type" value="Genomic_DNA"/>
</dbReference>
<dbReference type="KEGG" id="bsol:FSW04_00145"/>
<name>A0A5B8TZI4_9ACTN</name>
<keyword evidence="2" id="KW-0288">FMN</keyword>
<dbReference type="Pfam" id="PF00296">
    <property type="entry name" value="Bac_luciferase"/>
    <property type="match status" value="1"/>
</dbReference>
<gene>
    <name evidence="6" type="ORF">FSW04_00145</name>
</gene>
<accession>A0A5B8TZI4</accession>
<dbReference type="RefSeq" id="WP_146914998.1">
    <property type="nucleotide sequence ID" value="NZ_CP042430.1"/>
</dbReference>
<dbReference type="EC" id="1.-.-.-" evidence="6"/>
<evidence type="ECO:0000256" key="1">
    <source>
        <dbReference type="ARBA" id="ARBA00022630"/>
    </source>
</evidence>
<dbReference type="Gene3D" id="3.20.20.30">
    <property type="entry name" value="Luciferase-like domain"/>
    <property type="match status" value="1"/>
</dbReference>
<evidence type="ECO:0000256" key="4">
    <source>
        <dbReference type="ARBA" id="ARBA00023033"/>
    </source>
</evidence>
<reference evidence="6 7" key="1">
    <citation type="journal article" date="2018" name="J. Microbiol.">
        <title>Baekduia soli gen. nov., sp. nov., a novel bacterium isolated from the soil of Baekdu Mountain and proposal of a novel family name, Baekduiaceae fam. nov.</title>
        <authorList>
            <person name="An D.S."/>
            <person name="Siddiqi M.Z."/>
            <person name="Kim K.H."/>
            <person name="Yu H.S."/>
            <person name="Im W.T."/>
        </authorList>
    </citation>
    <scope>NUCLEOTIDE SEQUENCE [LARGE SCALE GENOMIC DNA]</scope>
    <source>
        <strain evidence="6 7">BR7-21</strain>
    </source>
</reference>